<accession>A0A3B0WKY1</accession>
<dbReference type="InterPro" id="IPR057165">
    <property type="entry name" value="DUF7843"/>
</dbReference>
<feature type="domain" description="Lnb N-terminal periplasmic" evidence="1">
    <location>
        <begin position="140"/>
        <end position="307"/>
    </location>
</feature>
<dbReference type="Pfam" id="PF25222">
    <property type="entry name" value="DUF7840"/>
    <property type="match status" value="1"/>
</dbReference>
<proteinExistence type="predicted"/>
<evidence type="ECO:0000259" key="1">
    <source>
        <dbReference type="Pfam" id="PF13387"/>
    </source>
</evidence>
<sequence length="645" mass="75004">MRLEFKQYWLLFLLCFFYATNNAYAVLANDTTVQEPIRQAIKQAENLQLSQHETWLALLHYKRETVTRRFISQADDERFFLDKNGKTDSHAELLANINAFLQPPKKAHAQCLFPARWWWLKQQLALPNDYDVMCPRLDAFMEKFSHDKLFLVFPSMYLNNPGSSFGHTFLRFDAKGESVLSSQTLNYAAKINQDDNLVSYIGKGVFGGYKGFFRNRPYADTVEEYNNIEHRDIWEYQLDFTPDEIKQLVRHVWEMKGIDFDYYFLRENCAYRLLAMVDVMRPGMKLTGENDFPVYAIPVDTVRALDEKNLIQSRHLRPSLATEIDGYFNSENNENSTLVLALISDKVPADKKIINDHLQVLDSDAEKQQVLKKSYDILRFNGQQESLKAEKILQLINEFPLPLNVSKDSQKISPEKGHDSIRVAAGYGEQNSRQYIGLRFRPAFHDLLDAPQGYVNGAAINVLDTRLKWFTGNDSSSDFSSDAGNELRLESLRIFNMTSLNPMRRWHKPLSWLLDFRFDRAQLSDTKSAKNFTSRGGVGFSFRYYSLTPFALVVGEWQLASSYDKGYSLLLGLQVGLQYNFKSSKLMMSYESDAAVSGFDLNRSISLLQWQYNLQVNHAVRINYKRTEYDFYNDEDWSLNYNYYF</sequence>
<dbReference type="InterPro" id="IPR057162">
    <property type="entry name" value="DUF7840"/>
</dbReference>
<dbReference type="Pfam" id="PF13387">
    <property type="entry name" value="Lnb_N"/>
    <property type="match status" value="1"/>
</dbReference>
<dbReference type="AlphaFoldDB" id="A0A3B0WKY1"/>
<gene>
    <name evidence="4" type="ORF">MNBD_GAMMA06-1060</name>
</gene>
<dbReference type="Pfam" id="PF25225">
    <property type="entry name" value="DUF7843"/>
    <property type="match status" value="1"/>
</dbReference>
<name>A0A3B0WKY1_9ZZZZ</name>
<protein>
    <submittedName>
        <fullName evidence="4">Putative outermembrane protein</fullName>
    </submittedName>
</protein>
<organism evidence="4">
    <name type="scientific">hydrothermal vent metagenome</name>
    <dbReference type="NCBI Taxonomy" id="652676"/>
    <lineage>
        <taxon>unclassified sequences</taxon>
        <taxon>metagenomes</taxon>
        <taxon>ecological metagenomes</taxon>
    </lineage>
</organism>
<feature type="domain" description="DUF7843" evidence="3">
    <location>
        <begin position="48"/>
        <end position="123"/>
    </location>
</feature>
<dbReference type="EMBL" id="UOFD01000026">
    <property type="protein sequence ID" value="VAW51237.1"/>
    <property type="molecule type" value="Genomic_DNA"/>
</dbReference>
<reference evidence="4" key="1">
    <citation type="submission" date="2018-06" db="EMBL/GenBank/DDBJ databases">
        <authorList>
            <person name="Zhirakovskaya E."/>
        </authorList>
    </citation>
    <scope>NUCLEOTIDE SEQUENCE</scope>
</reference>
<evidence type="ECO:0000313" key="4">
    <source>
        <dbReference type="EMBL" id="VAW51237.1"/>
    </source>
</evidence>
<feature type="domain" description="DUF7840" evidence="2">
    <location>
        <begin position="412"/>
        <end position="644"/>
    </location>
</feature>
<evidence type="ECO:0000259" key="3">
    <source>
        <dbReference type="Pfam" id="PF25225"/>
    </source>
</evidence>
<evidence type="ECO:0000259" key="2">
    <source>
        <dbReference type="Pfam" id="PF25222"/>
    </source>
</evidence>
<dbReference type="InterPro" id="IPR025178">
    <property type="entry name" value="Lnb_N"/>
</dbReference>